<gene>
    <name evidence="1" type="ORF">L198_00052</name>
</gene>
<accession>A0A1E3K549</accession>
<sequence>MPTISSFPPCPLLPELLMSIFDDYQSTCSGSALISLICLSRELYQQHVHRLYRTVNLHMGNAHLFYREILEPFELDVMEHEEQWKRLAGKGGREQGTRLGPHVFRPGQSLLNKICLCWEVDHISMLDLAAIDNADAAGGRLQLLANHVYKVLGTATQAQTQRSRLYIFHCEVYLSLTWASIQPLCTDPEGFSPRTHMSRGAFGYAWANRPYVCLDLPPVGETCALSVPDLYTVLETILSISRVFTLHNCPPIDLSSYPASADFHPERRLASVAFNAAYAPIYLVPDLESMVTECVQKAVQGHRVKGSSPEGHRFEFERFSEVTVSRLEGLLRLQEQRVKCYQATKA</sequence>
<dbReference type="Proteomes" id="UP000094819">
    <property type="component" value="Unassembled WGS sequence"/>
</dbReference>
<keyword evidence="2" id="KW-1185">Reference proteome</keyword>
<name>A0A1E3K549_9TREE</name>
<protein>
    <submittedName>
        <fullName evidence="1">Uncharacterized protein</fullName>
    </submittedName>
</protein>
<reference evidence="1 2" key="1">
    <citation type="submission" date="2016-06" db="EMBL/GenBank/DDBJ databases">
        <title>Evolution of pathogenesis and genome organization in the Tremellales.</title>
        <authorList>
            <person name="Cuomo C."/>
            <person name="Litvintseva A."/>
            <person name="Heitman J."/>
            <person name="Chen Y."/>
            <person name="Sun S."/>
            <person name="Springer D."/>
            <person name="Dromer F."/>
            <person name="Young S."/>
            <person name="Zeng Q."/>
            <person name="Chapman S."/>
            <person name="Gujja S."/>
            <person name="Saif S."/>
            <person name="Birren B."/>
        </authorList>
    </citation>
    <scope>NUCLEOTIDE SEQUENCE [LARGE SCALE GENOMIC DNA]</scope>
    <source>
        <strain evidence="1 2">CBS 7118</strain>
    </source>
</reference>
<dbReference type="EMBL" id="AWGH01000001">
    <property type="protein sequence ID" value="ODO08328.1"/>
    <property type="molecule type" value="Genomic_DNA"/>
</dbReference>
<comment type="caution">
    <text evidence="1">The sequence shown here is derived from an EMBL/GenBank/DDBJ whole genome shotgun (WGS) entry which is preliminary data.</text>
</comment>
<dbReference type="AlphaFoldDB" id="A0A1E3K549"/>
<evidence type="ECO:0000313" key="1">
    <source>
        <dbReference type="EMBL" id="ODO08328.1"/>
    </source>
</evidence>
<dbReference type="GeneID" id="30189267"/>
<dbReference type="OrthoDB" id="10292849at2759"/>
<proteinExistence type="predicted"/>
<dbReference type="RefSeq" id="XP_019035185.1">
    <property type="nucleotide sequence ID" value="XM_019172243.1"/>
</dbReference>
<organism evidence="1 2">
    <name type="scientific">Cryptococcus wingfieldii CBS 7118</name>
    <dbReference type="NCBI Taxonomy" id="1295528"/>
    <lineage>
        <taxon>Eukaryota</taxon>
        <taxon>Fungi</taxon>
        <taxon>Dikarya</taxon>
        <taxon>Basidiomycota</taxon>
        <taxon>Agaricomycotina</taxon>
        <taxon>Tremellomycetes</taxon>
        <taxon>Tremellales</taxon>
        <taxon>Cryptococcaceae</taxon>
        <taxon>Cryptococcus</taxon>
    </lineage>
</organism>
<evidence type="ECO:0000313" key="2">
    <source>
        <dbReference type="Proteomes" id="UP000094819"/>
    </source>
</evidence>